<dbReference type="AlphaFoldDB" id="A0A170PPC6"/>
<proteinExistence type="predicted"/>
<organism evidence="2">
    <name type="scientific">hydrothermal vent metagenome</name>
    <dbReference type="NCBI Taxonomy" id="652676"/>
    <lineage>
        <taxon>unclassified sequences</taxon>
        <taxon>metagenomes</taxon>
        <taxon>ecological metagenomes</taxon>
    </lineage>
</organism>
<accession>A0A170PPC6</accession>
<evidence type="ECO:0000313" key="2">
    <source>
        <dbReference type="EMBL" id="CUS45352.1"/>
    </source>
</evidence>
<protein>
    <submittedName>
        <fullName evidence="2">Uncharacterized protein</fullName>
    </submittedName>
</protein>
<evidence type="ECO:0000256" key="1">
    <source>
        <dbReference type="SAM" id="MobiDB-lite"/>
    </source>
</evidence>
<sequence>MRCGVGGGGGSGLDGPGRKRRGQPECACACEKFAPVRLDHDAPVPVCGLAPAYRGN</sequence>
<reference evidence="2" key="1">
    <citation type="submission" date="2015-10" db="EMBL/GenBank/DDBJ databases">
        <authorList>
            <person name="Gilbert D.G."/>
        </authorList>
    </citation>
    <scope>NUCLEOTIDE SEQUENCE</scope>
</reference>
<name>A0A170PPC6_9ZZZZ</name>
<dbReference type="EMBL" id="CZQE01000246">
    <property type="protein sequence ID" value="CUS45352.1"/>
    <property type="molecule type" value="Genomic_DNA"/>
</dbReference>
<feature type="region of interest" description="Disordered" evidence="1">
    <location>
        <begin position="1"/>
        <end position="23"/>
    </location>
</feature>
<feature type="compositionally biased region" description="Gly residues" evidence="1">
    <location>
        <begin position="1"/>
        <end position="15"/>
    </location>
</feature>
<gene>
    <name evidence="2" type="ORF">MGWOODY_Smn1900</name>
</gene>